<feature type="compositionally biased region" description="Basic and acidic residues" evidence="1">
    <location>
        <begin position="51"/>
        <end position="73"/>
    </location>
</feature>
<dbReference type="EMBL" id="CP006997">
    <property type="protein sequence ID" value="AHD24064.1"/>
    <property type="molecule type" value="Genomic_DNA"/>
</dbReference>
<evidence type="ECO:0000313" key="2">
    <source>
        <dbReference type="EMBL" id="AHD24064.1"/>
    </source>
</evidence>
<organism evidence="2 3">
    <name type="scientific">Rhodococcus pyridinivorans SB3094</name>
    <dbReference type="NCBI Taxonomy" id="1435356"/>
    <lineage>
        <taxon>Bacteria</taxon>
        <taxon>Bacillati</taxon>
        <taxon>Actinomycetota</taxon>
        <taxon>Actinomycetes</taxon>
        <taxon>Mycobacteriales</taxon>
        <taxon>Nocardiaceae</taxon>
        <taxon>Rhodococcus</taxon>
    </lineage>
</organism>
<dbReference type="HOGENOM" id="CLU_2702409_0_0_11"/>
<feature type="region of interest" description="Disordered" evidence="1">
    <location>
        <begin position="50"/>
        <end position="73"/>
    </location>
</feature>
<evidence type="ECO:0000313" key="3">
    <source>
        <dbReference type="Proteomes" id="UP000018781"/>
    </source>
</evidence>
<keyword evidence="2" id="KW-0614">Plasmid</keyword>
<sequence length="73" mass="7981">MGSAAEDRDRLERELSMLAGVRRFLADSEPGLRIPTATVDRVLDECLALFEPDREHPADPTDGPHPEGDRPGG</sequence>
<proteinExistence type="predicted"/>
<name>V9XPQ5_9NOCA</name>
<dbReference type="Proteomes" id="UP000018781">
    <property type="component" value="Plasmid unnamed"/>
</dbReference>
<reference evidence="2 3" key="1">
    <citation type="journal article" date="2014" name="Genome Announc.">
        <title>Complete Genome of Rhodococcus pyridinivorans SB3094, a Methyl-Ethyl-Ketone-Degrading Bacterium Used for Bioaugmentation.</title>
        <authorList>
            <person name="Dueholm M.S."/>
            <person name="Albertsen M."/>
            <person name="D'Imperio S."/>
            <person name="Tale V.P."/>
            <person name="Lewis D."/>
            <person name="Nielsen P.H."/>
            <person name="Nielsen J.L."/>
        </authorList>
    </citation>
    <scope>NUCLEOTIDE SEQUENCE [LARGE SCALE GENOMIC DNA]</scope>
    <source>
        <strain evidence="3">SB3094</strain>
        <plasmid evidence="3">1</plasmid>
    </source>
</reference>
<protein>
    <submittedName>
        <fullName evidence="2">Uncharacterized protein</fullName>
    </submittedName>
</protein>
<dbReference type="KEGG" id="rpy:Y013_25305"/>
<accession>V9XPQ5</accession>
<evidence type="ECO:0000256" key="1">
    <source>
        <dbReference type="SAM" id="MobiDB-lite"/>
    </source>
</evidence>
<gene>
    <name evidence="2" type="ORF">Y013_25305</name>
</gene>
<geneLocation type="plasmid" evidence="3">
    <name>1</name>
</geneLocation>
<dbReference type="AlphaFoldDB" id="V9XPQ5"/>